<evidence type="ECO:0000256" key="4">
    <source>
        <dbReference type="ARBA" id="ARBA00022764"/>
    </source>
</evidence>
<evidence type="ECO:0000259" key="8">
    <source>
        <dbReference type="Pfam" id="PF10411"/>
    </source>
</evidence>
<reference evidence="11" key="1">
    <citation type="submission" date="2017-01" db="EMBL/GenBank/DDBJ databases">
        <authorList>
            <person name="Mah S.A."/>
            <person name="Swanson W.J."/>
            <person name="Moy G.W."/>
            <person name="Vacquier V.D."/>
        </authorList>
    </citation>
    <scope>NUCLEOTIDE SEQUENCE [LARGE SCALE GENOMIC DNA]</scope>
    <source>
        <strain evidence="11">124861</strain>
    </source>
</reference>
<evidence type="ECO:0000256" key="7">
    <source>
        <dbReference type="RuleBase" id="RU364038"/>
    </source>
</evidence>
<dbReference type="STRING" id="1931275.BV914_02610"/>
<dbReference type="SUPFAM" id="SSF54423">
    <property type="entry name" value="DsbC/DsbG N-terminal domain-like"/>
    <property type="match status" value="1"/>
</dbReference>
<comment type="function">
    <text evidence="7">Required for disulfide bond formation in some periplasmic proteins. Acts by transferring its disulfide bond to other proteins and is reduced in the process.</text>
</comment>
<dbReference type="Proteomes" id="UP000193303">
    <property type="component" value="Unassembled WGS sequence"/>
</dbReference>
<evidence type="ECO:0000313" key="11">
    <source>
        <dbReference type="Proteomes" id="UP000193303"/>
    </source>
</evidence>
<comment type="caution">
    <text evidence="10">The sequence shown here is derived from an EMBL/GenBank/DDBJ whole genome shotgun (WGS) entry which is preliminary data.</text>
</comment>
<dbReference type="EMBL" id="MTAB01000003">
    <property type="protein sequence ID" value="OSI24688.1"/>
    <property type="molecule type" value="Genomic_DNA"/>
</dbReference>
<dbReference type="PANTHER" id="PTHR35272">
    <property type="entry name" value="THIOL:DISULFIDE INTERCHANGE PROTEIN DSBC-RELATED"/>
    <property type="match status" value="1"/>
</dbReference>
<dbReference type="AlphaFoldDB" id="A0A1X3DKJ4"/>
<dbReference type="InterPro" id="IPR018950">
    <property type="entry name" value="DiS-bond_isomerase_DsbC/G_N"/>
</dbReference>
<keyword evidence="4 7" id="KW-0574">Periplasm</keyword>
<keyword evidence="3 7" id="KW-0732">Signal</keyword>
<evidence type="ECO:0000256" key="1">
    <source>
        <dbReference type="ARBA" id="ARBA00004418"/>
    </source>
</evidence>
<dbReference type="CDD" id="cd03020">
    <property type="entry name" value="DsbA_DsbC_DsbG"/>
    <property type="match status" value="1"/>
</dbReference>
<proteinExistence type="inferred from homology"/>
<comment type="subcellular location">
    <subcellularLocation>
        <location evidence="1 7">Periplasm</location>
    </subcellularLocation>
</comment>
<feature type="domain" description="Disulphide bond isomerase DsbC/G N-terminal" evidence="8">
    <location>
        <begin position="34"/>
        <end position="103"/>
    </location>
</feature>
<dbReference type="GO" id="GO:0042597">
    <property type="term" value="C:periplasmic space"/>
    <property type="evidence" value="ECO:0007669"/>
    <property type="project" value="UniProtKB-SubCell"/>
</dbReference>
<evidence type="ECO:0000256" key="3">
    <source>
        <dbReference type="ARBA" id="ARBA00022729"/>
    </source>
</evidence>
<evidence type="ECO:0000256" key="5">
    <source>
        <dbReference type="ARBA" id="ARBA00023157"/>
    </source>
</evidence>
<dbReference type="InterPro" id="IPR009094">
    <property type="entry name" value="DiS-bond_isomerase_DsbC/G_N_sf"/>
</dbReference>
<dbReference type="InterPro" id="IPR036249">
    <property type="entry name" value="Thioredoxin-like_sf"/>
</dbReference>
<evidence type="ECO:0000256" key="6">
    <source>
        <dbReference type="ARBA" id="ARBA00023284"/>
    </source>
</evidence>
<evidence type="ECO:0000313" key="10">
    <source>
        <dbReference type="EMBL" id="OSI24688.1"/>
    </source>
</evidence>
<keyword evidence="5" id="KW-1015">Disulfide bond</keyword>
<dbReference type="InterPro" id="IPR051470">
    <property type="entry name" value="Thiol:disulfide_interchange"/>
</dbReference>
<evidence type="ECO:0000259" key="9">
    <source>
        <dbReference type="Pfam" id="PF13098"/>
    </source>
</evidence>
<dbReference type="SUPFAM" id="SSF52833">
    <property type="entry name" value="Thioredoxin-like"/>
    <property type="match status" value="1"/>
</dbReference>
<evidence type="ECO:0000256" key="2">
    <source>
        <dbReference type="ARBA" id="ARBA00009813"/>
    </source>
</evidence>
<feature type="signal peptide" evidence="7">
    <location>
        <begin position="1"/>
        <end position="20"/>
    </location>
</feature>
<accession>A0A1X3DKJ4</accession>
<dbReference type="PANTHER" id="PTHR35272:SF3">
    <property type="entry name" value="THIOL:DISULFIDE INTERCHANGE PROTEIN DSBC"/>
    <property type="match status" value="1"/>
</dbReference>
<dbReference type="InterPro" id="IPR012336">
    <property type="entry name" value="Thioredoxin-like_fold"/>
</dbReference>
<dbReference type="Pfam" id="PF13098">
    <property type="entry name" value="Thioredoxin_2"/>
    <property type="match status" value="1"/>
</dbReference>
<feature type="chain" id="PRO_5011825294" description="Thiol:disulfide interchange protein" evidence="7">
    <location>
        <begin position="21"/>
        <end position="254"/>
    </location>
</feature>
<protein>
    <recommendedName>
        <fullName evidence="7">Thiol:disulfide interchange protein</fullName>
    </recommendedName>
</protein>
<dbReference type="InterPro" id="IPR033954">
    <property type="entry name" value="DiS-bond_Isoase_DsbC/G"/>
</dbReference>
<dbReference type="Gene3D" id="3.10.450.70">
    <property type="entry name" value="Disulphide bond isomerase, DsbC/G, N-terminal"/>
    <property type="match status" value="1"/>
</dbReference>
<name>A0A1X3DKJ4_9NEIS</name>
<sequence length="254" mass="28340">MKQKLIYMMLPFMLPLAACGQTPSNKAEHAQPASENAASAITANLEKAYASQKLKVQSVNKTPINGLYEVVVSGNQIIYTDDKAKYILQGSLLDVEKRRDLTEERMADLSTVDFASLPLDKAIKEVRGKGTLKVAVFSDPDCPFCKRLEREFTKMNDITIYSFMMPLASLHPDAARKAEQIWCQPNRTAAWTAWMREGKMPPQVKVCDNPVEETTSLGEQLGFHGTPAIVFPNGKTQNGYSPMPQLEQIIKQNQ</sequence>
<comment type="similarity">
    <text evidence="2 7">Belongs to the thioredoxin family. DsbC subfamily.</text>
</comment>
<dbReference type="Pfam" id="PF10411">
    <property type="entry name" value="DsbC_N"/>
    <property type="match status" value="1"/>
</dbReference>
<dbReference type="OrthoDB" id="12976at2"/>
<feature type="domain" description="Thioredoxin-like fold" evidence="9">
    <location>
        <begin position="127"/>
        <end position="249"/>
    </location>
</feature>
<keyword evidence="6 7" id="KW-0676">Redox-active center</keyword>
<organism evidence="10 11">
    <name type="scientific">Neisseria dumasiana</name>
    <dbReference type="NCBI Taxonomy" id="1931275"/>
    <lineage>
        <taxon>Bacteria</taxon>
        <taxon>Pseudomonadati</taxon>
        <taxon>Pseudomonadota</taxon>
        <taxon>Betaproteobacteria</taxon>
        <taxon>Neisseriales</taxon>
        <taxon>Neisseriaceae</taxon>
        <taxon>Neisseria</taxon>
    </lineage>
</organism>
<gene>
    <name evidence="10" type="ORF">BV912_02220</name>
</gene>
<dbReference type="Gene3D" id="3.40.30.10">
    <property type="entry name" value="Glutaredoxin"/>
    <property type="match status" value="1"/>
</dbReference>
<dbReference type="RefSeq" id="WP_085358123.1">
    <property type="nucleotide sequence ID" value="NZ_MTAB01000003.1"/>
</dbReference>